<sequence>MVPAIEHATIQALHPAAAPPSPAIDDDAYEPIASMARELSRMLEADGVVVTWHDRDHAPVTLFTGGACDSVAGLSATACDTASRHAATHDTAARSEWAPLETTGAVGVALGGLLTTSIPAGSGVVTITSLFHRLGEGTRARAREAAARILPVVQPFFGLWSTRLRTMARLRGLTEAVNNSDIGVLLVNARGQLMFVNATAQALIERNDGLRRNGALLSGSRLSDTLRLQAAIEHVVGGGMESAHTGAPVVAVNRRDRRPLLVAIMASAIAPTGADDCAAILYVFDPEQDLRPLVEPACKLYGLSPVETRLTCLLADGVSLADAAVAMHVREQTARSYLKQVFLKTDTNRQAELVWLMLKSAVRTAPGHRTSFI</sequence>
<feature type="domain" description="HTH luxR-type" evidence="1">
    <location>
        <begin position="300"/>
        <end position="357"/>
    </location>
</feature>
<organism evidence="2 3">
    <name type="scientific">Sphingomonas taxi</name>
    <dbReference type="NCBI Taxonomy" id="1549858"/>
    <lineage>
        <taxon>Bacteria</taxon>
        <taxon>Pseudomonadati</taxon>
        <taxon>Pseudomonadota</taxon>
        <taxon>Alphaproteobacteria</taxon>
        <taxon>Sphingomonadales</taxon>
        <taxon>Sphingomonadaceae</taxon>
        <taxon>Sphingomonas</taxon>
    </lineage>
</organism>
<dbReference type="GO" id="GO:0003677">
    <property type="term" value="F:DNA binding"/>
    <property type="evidence" value="ECO:0007669"/>
    <property type="project" value="InterPro"/>
</dbReference>
<dbReference type="InterPro" id="IPR016032">
    <property type="entry name" value="Sig_transdc_resp-reg_C-effctor"/>
</dbReference>
<comment type="caution">
    <text evidence="2">The sequence shown here is derived from an EMBL/GenBank/DDBJ whole genome shotgun (WGS) entry which is preliminary data.</text>
</comment>
<evidence type="ECO:0000313" key="2">
    <source>
        <dbReference type="EMBL" id="PZQ58529.1"/>
    </source>
</evidence>
<gene>
    <name evidence="2" type="ORF">DI544_14065</name>
</gene>
<name>A0A2W5P323_9SPHN</name>
<dbReference type="InterPro" id="IPR000792">
    <property type="entry name" value="Tscrpt_reg_LuxR_C"/>
</dbReference>
<dbReference type="InterPro" id="IPR036388">
    <property type="entry name" value="WH-like_DNA-bd_sf"/>
</dbReference>
<dbReference type="AlphaFoldDB" id="A0A2W5P323"/>
<protein>
    <recommendedName>
        <fullName evidence="1">HTH luxR-type domain-containing protein</fullName>
    </recommendedName>
</protein>
<dbReference type="EMBL" id="QFQI01000016">
    <property type="protein sequence ID" value="PZQ58529.1"/>
    <property type="molecule type" value="Genomic_DNA"/>
</dbReference>
<dbReference type="Proteomes" id="UP000249229">
    <property type="component" value="Unassembled WGS sequence"/>
</dbReference>
<evidence type="ECO:0000313" key="3">
    <source>
        <dbReference type="Proteomes" id="UP000249229"/>
    </source>
</evidence>
<dbReference type="GO" id="GO:0006355">
    <property type="term" value="P:regulation of DNA-templated transcription"/>
    <property type="evidence" value="ECO:0007669"/>
    <property type="project" value="InterPro"/>
</dbReference>
<reference evidence="2 3" key="1">
    <citation type="submission" date="2017-08" db="EMBL/GenBank/DDBJ databases">
        <title>Infants hospitalized years apart are colonized by the same room-sourced microbial strains.</title>
        <authorList>
            <person name="Brooks B."/>
            <person name="Olm M.R."/>
            <person name="Firek B.A."/>
            <person name="Baker R."/>
            <person name="Thomas B.C."/>
            <person name="Morowitz M.J."/>
            <person name="Banfield J.F."/>
        </authorList>
    </citation>
    <scope>NUCLEOTIDE SEQUENCE [LARGE SCALE GENOMIC DNA]</scope>
    <source>
        <strain evidence="2">S2_005_001_R1_22</strain>
    </source>
</reference>
<dbReference type="SUPFAM" id="SSF46894">
    <property type="entry name" value="C-terminal effector domain of the bipartite response regulators"/>
    <property type="match status" value="1"/>
</dbReference>
<dbReference type="Gene3D" id="1.10.10.10">
    <property type="entry name" value="Winged helix-like DNA-binding domain superfamily/Winged helix DNA-binding domain"/>
    <property type="match status" value="1"/>
</dbReference>
<proteinExistence type="predicted"/>
<dbReference type="SMART" id="SM00421">
    <property type="entry name" value="HTH_LUXR"/>
    <property type="match status" value="1"/>
</dbReference>
<evidence type="ECO:0000259" key="1">
    <source>
        <dbReference type="SMART" id="SM00421"/>
    </source>
</evidence>
<accession>A0A2W5P323</accession>